<accession>A0AAD6YF01</accession>
<proteinExistence type="predicted"/>
<keyword evidence="2" id="KW-1185">Reference proteome</keyword>
<reference evidence="1" key="1">
    <citation type="submission" date="2023-03" db="EMBL/GenBank/DDBJ databases">
        <title>Massive genome expansion in bonnet fungi (Mycena s.s.) driven by repeated elements and novel gene families across ecological guilds.</title>
        <authorList>
            <consortium name="Lawrence Berkeley National Laboratory"/>
            <person name="Harder C.B."/>
            <person name="Miyauchi S."/>
            <person name="Viragh M."/>
            <person name="Kuo A."/>
            <person name="Thoen E."/>
            <person name="Andreopoulos B."/>
            <person name="Lu D."/>
            <person name="Skrede I."/>
            <person name="Drula E."/>
            <person name="Henrissat B."/>
            <person name="Morin E."/>
            <person name="Kohler A."/>
            <person name="Barry K."/>
            <person name="LaButti K."/>
            <person name="Morin E."/>
            <person name="Salamov A."/>
            <person name="Lipzen A."/>
            <person name="Mereny Z."/>
            <person name="Hegedus B."/>
            <person name="Baldrian P."/>
            <person name="Stursova M."/>
            <person name="Weitz H."/>
            <person name="Taylor A."/>
            <person name="Grigoriev I.V."/>
            <person name="Nagy L.G."/>
            <person name="Martin F."/>
            <person name="Kauserud H."/>
        </authorList>
    </citation>
    <scope>NUCLEOTIDE SEQUENCE</scope>
    <source>
        <strain evidence="1">9144</strain>
    </source>
</reference>
<sequence>MPRLTHLSTRTYMSESVLHGVLQHCNALQVLVWAYGTQELLDENRAHAALIDDPRFVTLVSSEVLLDWETGARGGEDYWATASALVKKRRSEGQILSPITIP</sequence>
<comment type="caution">
    <text evidence="1">The sequence shown here is derived from an EMBL/GenBank/DDBJ whole genome shotgun (WGS) entry which is preliminary data.</text>
</comment>
<dbReference type="Proteomes" id="UP001219525">
    <property type="component" value="Unassembled WGS sequence"/>
</dbReference>
<dbReference type="EMBL" id="JARJCW010000016">
    <property type="protein sequence ID" value="KAJ7216015.1"/>
    <property type="molecule type" value="Genomic_DNA"/>
</dbReference>
<organism evidence="1 2">
    <name type="scientific">Mycena pura</name>
    <dbReference type="NCBI Taxonomy" id="153505"/>
    <lineage>
        <taxon>Eukaryota</taxon>
        <taxon>Fungi</taxon>
        <taxon>Dikarya</taxon>
        <taxon>Basidiomycota</taxon>
        <taxon>Agaricomycotina</taxon>
        <taxon>Agaricomycetes</taxon>
        <taxon>Agaricomycetidae</taxon>
        <taxon>Agaricales</taxon>
        <taxon>Marasmiineae</taxon>
        <taxon>Mycenaceae</taxon>
        <taxon>Mycena</taxon>
    </lineage>
</organism>
<gene>
    <name evidence="1" type="ORF">GGX14DRAFT_562456</name>
</gene>
<evidence type="ECO:0000313" key="2">
    <source>
        <dbReference type="Proteomes" id="UP001219525"/>
    </source>
</evidence>
<name>A0AAD6YF01_9AGAR</name>
<protein>
    <submittedName>
        <fullName evidence="1">Uncharacterized protein</fullName>
    </submittedName>
</protein>
<evidence type="ECO:0000313" key="1">
    <source>
        <dbReference type="EMBL" id="KAJ7216015.1"/>
    </source>
</evidence>
<dbReference type="AlphaFoldDB" id="A0AAD6YF01"/>